<dbReference type="OrthoDB" id="2392202at2759"/>
<dbReference type="SUPFAM" id="SSF54768">
    <property type="entry name" value="dsRNA-binding domain-like"/>
    <property type="match status" value="1"/>
</dbReference>
<sequence length="373" mass="40348">MGPHDDDSTSDYADSTVTVLSDTTTALTLVEKTAGEIDGQLVELPTLPAIRSREVLLEVFMHRSVLGRPAGLFEDSPDDLFPDNERLEHLGDAVVQLCATMVIRELYPSLRVGPASKIRTRVVSNVALARHTERYGLIDKLAVSHAQERQLRKSIAVQGDLFEAYVGGLFKESDYSLSTVYGWLRALFTPVVHEAYKQELADHSIISGALPSPAALGAAESKSPGDLLSGSPEQPVIVNAALNEVRPPLTPTVSTPMLPSTVTAGPSSPYSALQVPNIASAPPSPYRFPAPRTESGQLSFLNQCLIQRGKTVDWKFDERGGNKTTPLWAVEAYVKNDAGRDECVGRAQAPTKKAAKNEAARQAIATLKYAYIK</sequence>
<accession>A0A167KIE8</accession>
<dbReference type="AlphaFoldDB" id="A0A167KIE8"/>
<dbReference type="Pfam" id="PF00035">
    <property type="entry name" value="dsrm"/>
    <property type="match status" value="1"/>
</dbReference>
<dbReference type="GO" id="GO:0034475">
    <property type="term" value="P:U4 snRNA 3'-end processing"/>
    <property type="evidence" value="ECO:0007669"/>
    <property type="project" value="TreeGrafter"/>
</dbReference>
<evidence type="ECO:0000256" key="2">
    <source>
        <dbReference type="ARBA" id="ARBA00022759"/>
    </source>
</evidence>
<keyword evidence="1" id="KW-0540">Nuclease</keyword>
<feature type="domain" description="DRBM" evidence="6">
    <location>
        <begin position="296"/>
        <end position="369"/>
    </location>
</feature>
<dbReference type="SUPFAM" id="SSF69065">
    <property type="entry name" value="RNase III domain-like"/>
    <property type="match status" value="1"/>
</dbReference>
<dbReference type="EMBL" id="KV417293">
    <property type="protein sequence ID" value="KZO94680.1"/>
    <property type="molecule type" value="Genomic_DNA"/>
</dbReference>
<evidence type="ECO:0000259" key="7">
    <source>
        <dbReference type="PROSITE" id="PS50142"/>
    </source>
</evidence>
<dbReference type="GO" id="GO:0005654">
    <property type="term" value="C:nucleoplasm"/>
    <property type="evidence" value="ECO:0007669"/>
    <property type="project" value="TreeGrafter"/>
</dbReference>
<dbReference type="PROSITE" id="PS50142">
    <property type="entry name" value="RNASE_3_2"/>
    <property type="match status" value="1"/>
</dbReference>
<dbReference type="SMART" id="SM00535">
    <property type="entry name" value="RIBOc"/>
    <property type="match status" value="1"/>
</dbReference>
<evidence type="ECO:0000313" key="8">
    <source>
        <dbReference type="EMBL" id="KZO94680.1"/>
    </source>
</evidence>
<keyword evidence="4 5" id="KW-0694">RNA-binding</keyword>
<dbReference type="Proteomes" id="UP000076738">
    <property type="component" value="Unassembled WGS sequence"/>
</dbReference>
<evidence type="ECO:0000256" key="5">
    <source>
        <dbReference type="PROSITE-ProRule" id="PRU00266"/>
    </source>
</evidence>
<dbReference type="InterPro" id="IPR036389">
    <property type="entry name" value="RNase_III_sf"/>
</dbReference>
<dbReference type="GO" id="GO:0006369">
    <property type="term" value="P:termination of RNA polymerase II transcription"/>
    <property type="evidence" value="ECO:0007669"/>
    <property type="project" value="TreeGrafter"/>
</dbReference>
<evidence type="ECO:0000256" key="4">
    <source>
        <dbReference type="ARBA" id="ARBA00022884"/>
    </source>
</evidence>
<evidence type="ECO:0000256" key="1">
    <source>
        <dbReference type="ARBA" id="ARBA00022722"/>
    </source>
</evidence>
<feature type="domain" description="RNase III" evidence="7">
    <location>
        <begin position="50"/>
        <end position="174"/>
    </location>
</feature>
<reference evidence="8 9" key="1">
    <citation type="journal article" date="2016" name="Mol. Biol. Evol.">
        <title>Comparative Genomics of Early-Diverging Mushroom-Forming Fungi Provides Insights into the Origins of Lignocellulose Decay Capabilities.</title>
        <authorList>
            <person name="Nagy L.G."/>
            <person name="Riley R."/>
            <person name="Tritt A."/>
            <person name="Adam C."/>
            <person name="Daum C."/>
            <person name="Floudas D."/>
            <person name="Sun H."/>
            <person name="Yadav J.S."/>
            <person name="Pangilinan J."/>
            <person name="Larsson K.H."/>
            <person name="Matsuura K."/>
            <person name="Barry K."/>
            <person name="Labutti K."/>
            <person name="Kuo R."/>
            <person name="Ohm R.A."/>
            <person name="Bhattacharya S.S."/>
            <person name="Shirouzu T."/>
            <person name="Yoshinaga Y."/>
            <person name="Martin F.M."/>
            <person name="Grigoriev I.V."/>
            <person name="Hibbett D.S."/>
        </authorList>
    </citation>
    <scope>NUCLEOTIDE SEQUENCE [LARGE SCALE GENOMIC DNA]</scope>
    <source>
        <strain evidence="8 9">TUFC12733</strain>
    </source>
</reference>
<dbReference type="InterPro" id="IPR000999">
    <property type="entry name" value="RNase_III_dom"/>
</dbReference>
<keyword evidence="2" id="KW-0255">Endonuclease</keyword>
<gene>
    <name evidence="8" type="ORF">CALVIDRAFT_565425</name>
</gene>
<dbReference type="GO" id="GO:0003723">
    <property type="term" value="F:RNA binding"/>
    <property type="evidence" value="ECO:0007669"/>
    <property type="project" value="UniProtKB-UniRule"/>
</dbReference>
<dbReference type="InterPro" id="IPR014720">
    <property type="entry name" value="dsRBD_dom"/>
</dbReference>
<dbReference type="STRING" id="1330018.A0A167KIE8"/>
<dbReference type="PANTHER" id="PTHR11207:SF0">
    <property type="entry name" value="RIBONUCLEASE 3"/>
    <property type="match status" value="1"/>
</dbReference>
<dbReference type="SMART" id="SM00358">
    <property type="entry name" value="DSRM"/>
    <property type="match status" value="1"/>
</dbReference>
<protein>
    <submittedName>
        <fullName evidence="8">Ribonuclease III</fullName>
    </submittedName>
</protein>
<keyword evidence="9" id="KW-1185">Reference proteome</keyword>
<dbReference type="PROSITE" id="PS50137">
    <property type="entry name" value="DS_RBD"/>
    <property type="match status" value="1"/>
</dbReference>
<dbReference type="PANTHER" id="PTHR11207">
    <property type="entry name" value="RIBONUCLEASE III"/>
    <property type="match status" value="1"/>
</dbReference>
<dbReference type="CDD" id="cd00593">
    <property type="entry name" value="RIBOc"/>
    <property type="match status" value="1"/>
</dbReference>
<evidence type="ECO:0000313" key="9">
    <source>
        <dbReference type="Proteomes" id="UP000076738"/>
    </source>
</evidence>
<dbReference type="Gene3D" id="1.10.1520.10">
    <property type="entry name" value="Ribonuclease III domain"/>
    <property type="match status" value="1"/>
</dbReference>
<proteinExistence type="predicted"/>
<evidence type="ECO:0000256" key="3">
    <source>
        <dbReference type="ARBA" id="ARBA00022801"/>
    </source>
</evidence>
<dbReference type="GO" id="GO:0006364">
    <property type="term" value="P:rRNA processing"/>
    <property type="evidence" value="ECO:0007669"/>
    <property type="project" value="TreeGrafter"/>
</dbReference>
<keyword evidence="3" id="KW-0378">Hydrolase</keyword>
<dbReference type="Pfam" id="PF00636">
    <property type="entry name" value="Ribonuclease_3"/>
    <property type="match status" value="1"/>
</dbReference>
<evidence type="ECO:0000259" key="6">
    <source>
        <dbReference type="PROSITE" id="PS50137"/>
    </source>
</evidence>
<name>A0A167KIE8_CALVF</name>
<dbReference type="GO" id="GO:0004525">
    <property type="term" value="F:ribonuclease III activity"/>
    <property type="evidence" value="ECO:0007669"/>
    <property type="project" value="InterPro"/>
</dbReference>
<dbReference type="Gene3D" id="3.30.160.20">
    <property type="match status" value="1"/>
</dbReference>
<organism evidence="8 9">
    <name type="scientific">Calocera viscosa (strain TUFC12733)</name>
    <dbReference type="NCBI Taxonomy" id="1330018"/>
    <lineage>
        <taxon>Eukaryota</taxon>
        <taxon>Fungi</taxon>
        <taxon>Dikarya</taxon>
        <taxon>Basidiomycota</taxon>
        <taxon>Agaricomycotina</taxon>
        <taxon>Dacrymycetes</taxon>
        <taxon>Dacrymycetales</taxon>
        <taxon>Dacrymycetaceae</taxon>
        <taxon>Calocera</taxon>
    </lineage>
</organism>